<feature type="non-terminal residue" evidence="2">
    <location>
        <position position="392"/>
    </location>
</feature>
<dbReference type="InterPro" id="IPR035986">
    <property type="entry name" value="PKD_dom_sf"/>
</dbReference>
<dbReference type="CDD" id="cd00146">
    <property type="entry name" value="PKD"/>
    <property type="match status" value="1"/>
</dbReference>
<dbReference type="PROSITE" id="PS50093">
    <property type="entry name" value="PKD"/>
    <property type="match status" value="1"/>
</dbReference>
<dbReference type="Pfam" id="PF18911">
    <property type="entry name" value="PKD_4"/>
    <property type="match status" value="1"/>
</dbReference>
<evidence type="ECO:0000259" key="1">
    <source>
        <dbReference type="PROSITE" id="PS50093"/>
    </source>
</evidence>
<feature type="domain" description="PKD" evidence="1">
    <location>
        <begin position="172"/>
        <end position="208"/>
    </location>
</feature>
<dbReference type="InterPro" id="IPR022409">
    <property type="entry name" value="PKD/Chitinase_dom"/>
</dbReference>
<dbReference type="InterPro" id="IPR000601">
    <property type="entry name" value="PKD_dom"/>
</dbReference>
<dbReference type="Gene3D" id="2.60.40.10">
    <property type="entry name" value="Immunoglobulins"/>
    <property type="match status" value="1"/>
</dbReference>
<dbReference type="SUPFAM" id="SSF49299">
    <property type="entry name" value="PKD domain"/>
    <property type="match status" value="2"/>
</dbReference>
<dbReference type="SMART" id="SM00089">
    <property type="entry name" value="PKD"/>
    <property type="match status" value="2"/>
</dbReference>
<dbReference type="EMBL" id="LAZR01037188">
    <property type="protein sequence ID" value="KKL22852.1"/>
    <property type="molecule type" value="Genomic_DNA"/>
</dbReference>
<protein>
    <recommendedName>
        <fullName evidence="1">PKD domain-containing protein</fullName>
    </recommendedName>
</protein>
<name>A0A0F9C981_9ZZZZ</name>
<comment type="caution">
    <text evidence="2">The sequence shown here is derived from an EMBL/GenBank/DDBJ whole genome shotgun (WGS) entry which is preliminary data.</text>
</comment>
<dbReference type="AlphaFoldDB" id="A0A0F9C981"/>
<evidence type="ECO:0000313" key="2">
    <source>
        <dbReference type="EMBL" id="KKL22852.1"/>
    </source>
</evidence>
<accession>A0A0F9C981</accession>
<gene>
    <name evidence="2" type="ORF">LCGC14_2431270</name>
</gene>
<organism evidence="2">
    <name type="scientific">marine sediment metagenome</name>
    <dbReference type="NCBI Taxonomy" id="412755"/>
    <lineage>
        <taxon>unclassified sequences</taxon>
        <taxon>metagenomes</taxon>
        <taxon>ecological metagenomes</taxon>
    </lineage>
</organism>
<reference evidence="2" key="1">
    <citation type="journal article" date="2015" name="Nature">
        <title>Complex archaea that bridge the gap between prokaryotes and eukaryotes.</title>
        <authorList>
            <person name="Spang A."/>
            <person name="Saw J.H."/>
            <person name="Jorgensen S.L."/>
            <person name="Zaremba-Niedzwiedzka K."/>
            <person name="Martijn J."/>
            <person name="Lind A.E."/>
            <person name="van Eijk R."/>
            <person name="Schleper C."/>
            <person name="Guy L."/>
            <person name="Ettema T.J."/>
        </authorList>
    </citation>
    <scope>NUCLEOTIDE SEQUENCE</scope>
</reference>
<sequence length="392" mass="44400">MEKEINQAKKKKNFNHTKKVALALLFVLSIAFIQQSRAYPPIDPQITDFTVDPMIADVGEPINFTWTIMGNFDIAVLSFGDGNRTTMTMVEENKTYAFMHTYASEGKYNASIYVANTLRAYEDWDARFITIQNNPPVFDLSVVSQAEEDEFVNISVINLQESDHDKEEGVLSYVFDFADGNQTTTNSSSIIHKWNNEGTYPLSVTVIDDQAALSQKIHDINVINFAPQPDFTIGSEIPATYGFYSDLIGAFPFGWTSIDKRYKATYSFESDANGANPSGWSVVNEPAYGAVQVISELDGHEKVVEIFDSSYWGFPYIEQDFNSSQEYGTIEMWLRTGMILAGIVILGVTWRTQIKHILIYIYQETIKAGKLFIAWFLVHRKKIQLYSTRIIG</sequence>
<proteinExistence type="predicted"/>
<dbReference type="InterPro" id="IPR013783">
    <property type="entry name" value="Ig-like_fold"/>
</dbReference>